<reference evidence="2 3" key="1">
    <citation type="submission" date="2018-02" db="EMBL/GenBank/DDBJ databases">
        <title>Genomic Encyclopedia of Archaeal and Bacterial Type Strains, Phase II (KMG-II): from individual species to whole genera.</title>
        <authorList>
            <person name="Goeker M."/>
        </authorList>
    </citation>
    <scope>NUCLEOTIDE SEQUENCE [LARGE SCALE GENOMIC DNA]</scope>
    <source>
        <strain evidence="2 3">DSM 3808</strain>
    </source>
</reference>
<evidence type="ECO:0000259" key="1">
    <source>
        <dbReference type="Pfam" id="PF21758"/>
    </source>
</evidence>
<evidence type="ECO:0000313" key="3">
    <source>
        <dbReference type="Proteomes" id="UP000237749"/>
    </source>
</evidence>
<dbReference type="RefSeq" id="WP_104437046.1">
    <property type="nucleotide sequence ID" value="NZ_PTJA01000005.1"/>
</dbReference>
<dbReference type="Pfam" id="PF21758">
    <property type="entry name" value="PAC_bac"/>
    <property type="match status" value="1"/>
</dbReference>
<evidence type="ECO:0000313" key="2">
    <source>
        <dbReference type="EMBL" id="PPK81071.1"/>
    </source>
</evidence>
<protein>
    <recommendedName>
        <fullName evidence="1">Prenylated flavin chaperone LpdD-like domain-containing protein</fullName>
    </recommendedName>
</protein>
<dbReference type="Proteomes" id="UP000237749">
    <property type="component" value="Unassembled WGS sequence"/>
</dbReference>
<keyword evidence="3" id="KW-1185">Reference proteome</keyword>
<name>A0A2S6HTJ8_9FIRM</name>
<dbReference type="AlphaFoldDB" id="A0A2S6HTJ8"/>
<dbReference type="EMBL" id="PTJA01000005">
    <property type="protein sequence ID" value="PPK81071.1"/>
    <property type="molecule type" value="Genomic_DNA"/>
</dbReference>
<feature type="domain" description="Prenylated flavin chaperone LpdD-like" evidence="1">
    <location>
        <begin position="10"/>
        <end position="118"/>
    </location>
</feature>
<accession>A0A2S6HTJ8</accession>
<dbReference type="OrthoDB" id="5878625at2"/>
<proteinExistence type="predicted"/>
<comment type="caution">
    <text evidence="2">The sequence shown here is derived from an EMBL/GenBank/DDBJ whole genome shotgun (WGS) entry which is preliminary data.</text>
</comment>
<gene>
    <name evidence="2" type="ORF">BXY41_105293</name>
</gene>
<sequence length="131" mass="13923">MITLKKVVDQISIQCDVIPMGEDLTVLLYGGDLPHIGSTVLSIPRASLTGDGLSTTSSVLNCLGHKDDVLARLFAEKIAVRSNHTTVCICGIHVDGLSSDGIKAIYDGCLLLLDEVLTVIGNENLLFSSQK</sequence>
<dbReference type="InterPro" id="IPR048844">
    <property type="entry name" value="LpdD_chaperone-like"/>
</dbReference>
<organism evidence="2 3">
    <name type="scientific">Lacrimispora xylanisolvens</name>
    <dbReference type="NCBI Taxonomy" id="384636"/>
    <lineage>
        <taxon>Bacteria</taxon>
        <taxon>Bacillati</taxon>
        <taxon>Bacillota</taxon>
        <taxon>Clostridia</taxon>
        <taxon>Lachnospirales</taxon>
        <taxon>Lachnospiraceae</taxon>
        <taxon>Lacrimispora</taxon>
    </lineage>
</organism>